<evidence type="ECO:0000256" key="11">
    <source>
        <dbReference type="ARBA" id="ARBA00022860"/>
    </source>
</evidence>
<feature type="binding site" evidence="19">
    <location>
        <begin position="186"/>
        <end position="190"/>
    </location>
    <ligand>
        <name>AMP</name>
        <dbReference type="ChEBI" id="CHEBI:456215"/>
    </ligand>
</feature>
<keyword evidence="14" id="KW-0458">Lysosome</keyword>
<evidence type="ECO:0000256" key="17">
    <source>
        <dbReference type="ARBA" id="ARBA00033709"/>
    </source>
</evidence>
<feature type="binding site" evidence="20">
    <location>
        <position position="227"/>
    </location>
    <ligand>
        <name>Zn(2+)</name>
        <dbReference type="ChEBI" id="CHEBI:29105"/>
        <label>1</label>
    </ligand>
</feature>
<evidence type="ECO:0000256" key="20">
    <source>
        <dbReference type="PIRSR" id="PIRSR623088-3"/>
    </source>
</evidence>
<evidence type="ECO:0000256" key="4">
    <source>
        <dbReference type="ARBA" id="ARBA00010664"/>
    </source>
</evidence>
<evidence type="ECO:0000256" key="6">
    <source>
        <dbReference type="ARBA" id="ARBA00022535"/>
    </source>
</evidence>
<dbReference type="EC" id="3.1.4.-" evidence="21"/>
<keyword evidence="7 20" id="KW-0479">Metal-binding</keyword>
<name>A0A7L4JKL3_9AVES</name>
<keyword evidence="6" id="KW-0140">cGMP</keyword>
<accession>A0A7L4JKL3</accession>
<evidence type="ECO:0000256" key="21">
    <source>
        <dbReference type="RuleBase" id="RU363067"/>
    </source>
</evidence>
<dbReference type="FunFam" id="1.10.1300.10:FF:000010">
    <property type="entry name" value="Phosphodiesterase"/>
    <property type="match status" value="1"/>
</dbReference>
<dbReference type="GO" id="GO:0007165">
    <property type="term" value="P:signal transduction"/>
    <property type="evidence" value="ECO:0007669"/>
    <property type="project" value="InterPro"/>
</dbReference>
<gene>
    <name evidence="24" type="primary">Pde1c</name>
    <name evidence="24" type="ORF">CEUAER_R02834</name>
</gene>
<evidence type="ECO:0000256" key="1">
    <source>
        <dbReference type="ARBA" id="ARBA00001946"/>
    </source>
</evidence>
<feature type="compositionally biased region" description="Basic and acidic residues" evidence="22">
    <location>
        <begin position="512"/>
        <end position="522"/>
    </location>
</feature>
<dbReference type="InterPro" id="IPR023088">
    <property type="entry name" value="PDEase"/>
</dbReference>
<evidence type="ECO:0000256" key="8">
    <source>
        <dbReference type="ARBA" id="ARBA00022801"/>
    </source>
</evidence>
<feature type="non-terminal residue" evidence="24">
    <location>
        <position position="1"/>
    </location>
</feature>
<evidence type="ECO:0000256" key="12">
    <source>
        <dbReference type="ARBA" id="ARBA00022990"/>
    </source>
</evidence>
<dbReference type="CDD" id="cd00077">
    <property type="entry name" value="HDc"/>
    <property type="match status" value="1"/>
</dbReference>
<feature type="binding site" evidence="20">
    <location>
        <position position="227"/>
    </location>
    <ligand>
        <name>Zn(2+)</name>
        <dbReference type="ChEBI" id="CHEBI:29105"/>
        <label>2</label>
    </ligand>
</feature>
<evidence type="ECO:0000256" key="7">
    <source>
        <dbReference type="ARBA" id="ARBA00022723"/>
    </source>
</evidence>
<dbReference type="InterPro" id="IPR023174">
    <property type="entry name" value="PDEase_CS"/>
</dbReference>
<dbReference type="GO" id="GO:0046872">
    <property type="term" value="F:metal ion binding"/>
    <property type="evidence" value="ECO:0007669"/>
    <property type="project" value="UniProtKB-KW"/>
</dbReference>
<comment type="catalytic activity">
    <reaction evidence="16">
        <text>3',5'-cyclic GMP + H2O = GMP + H(+)</text>
        <dbReference type="Rhea" id="RHEA:16957"/>
        <dbReference type="ChEBI" id="CHEBI:15377"/>
        <dbReference type="ChEBI" id="CHEBI:15378"/>
        <dbReference type="ChEBI" id="CHEBI:57746"/>
        <dbReference type="ChEBI" id="CHEBI:58115"/>
    </reaction>
    <physiologicalReaction direction="left-to-right" evidence="16">
        <dbReference type="Rhea" id="RHEA:16958"/>
    </physiologicalReaction>
</comment>
<keyword evidence="10" id="KW-0460">Magnesium</keyword>
<dbReference type="InterPro" id="IPR003607">
    <property type="entry name" value="HD/PDEase_dom"/>
</dbReference>
<feature type="non-terminal residue" evidence="24">
    <location>
        <position position="677"/>
    </location>
</feature>
<organism evidence="24 25">
    <name type="scientific">Ceuthmochares aereus</name>
    <dbReference type="NCBI Taxonomy" id="1961834"/>
    <lineage>
        <taxon>Eukaryota</taxon>
        <taxon>Metazoa</taxon>
        <taxon>Chordata</taxon>
        <taxon>Craniata</taxon>
        <taxon>Vertebrata</taxon>
        <taxon>Euteleostomi</taxon>
        <taxon>Archelosauria</taxon>
        <taxon>Archosauria</taxon>
        <taxon>Dinosauria</taxon>
        <taxon>Saurischia</taxon>
        <taxon>Theropoda</taxon>
        <taxon>Coelurosauria</taxon>
        <taxon>Aves</taxon>
        <taxon>Neognathae</taxon>
        <taxon>Neoaves</taxon>
        <taxon>Otidimorphae</taxon>
        <taxon>Cuculiformes</taxon>
        <taxon>Cuculidae</taxon>
        <taxon>Ceuthmochares</taxon>
    </lineage>
</organism>
<dbReference type="PROSITE" id="PS00126">
    <property type="entry name" value="PDEASE_I_1"/>
    <property type="match status" value="1"/>
</dbReference>
<reference evidence="24 25" key="1">
    <citation type="submission" date="2019-09" db="EMBL/GenBank/DDBJ databases">
        <title>Bird 10,000 Genomes (B10K) Project - Family phase.</title>
        <authorList>
            <person name="Zhang G."/>
        </authorList>
    </citation>
    <scope>NUCLEOTIDE SEQUENCE [LARGE SCALE GENOMIC DNA]</scope>
    <source>
        <strain evidence="24">B10K-CU-031-02</strain>
        <tissue evidence="24">Muscle</tissue>
    </source>
</reference>
<dbReference type="GO" id="GO:0005516">
    <property type="term" value="F:calmodulin binding"/>
    <property type="evidence" value="ECO:0007669"/>
    <property type="project" value="UniProtKB-KW"/>
</dbReference>
<keyword evidence="12" id="KW-0007">Acetylation</keyword>
<evidence type="ECO:0000313" key="25">
    <source>
        <dbReference type="Proteomes" id="UP000519239"/>
    </source>
</evidence>
<evidence type="ECO:0000256" key="19">
    <source>
        <dbReference type="PIRSR" id="PIRSR623088-2"/>
    </source>
</evidence>
<comment type="cofactor">
    <cofactor evidence="2">
        <name>Zn(2+)</name>
        <dbReference type="ChEBI" id="CHEBI:29105"/>
    </cofactor>
</comment>
<comment type="cofactor">
    <cofactor evidence="21">
        <name>a divalent metal cation</name>
        <dbReference type="ChEBI" id="CHEBI:60240"/>
    </cofactor>
    <text evidence="21">Binds 2 divalent metal cations per subunit. Site 1 may preferentially bind zinc ions, while site 2 has a preference for magnesium and/or manganese ions.</text>
</comment>
<dbReference type="InterPro" id="IPR002073">
    <property type="entry name" value="PDEase_catalytic_dom"/>
</dbReference>
<dbReference type="InterPro" id="IPR036971">
    <property type="entry name" value="PDEase_catalytic_dom_sf"/>
</dbReference>
<feature type="domain" description="PDEase" evidence="23">
    <location>
        <begin position="109"/>
        <end position="486"/>
    </location>
</feature>
<dbReference type="GO" id="GO:0047555">
    <property type="term" value="F:3',5'-cyclic-GMP phosphodiesterase activity"/>
    <property type="evidence" value="ECO:0007669"/>
    <property type="project" value="UniProtKB-ARBA"/>
</dbReference>
<keyword evidence="9" id="KW-0862">Zinc</keyword>
<evidence type="ECO:0000313" key="24">
    <source>
        <dbReference type="EMBL" id="NXY41494.1"/>
    </source>
</evidence>
<evidence type="ECO:0000256" key="16">
    <source>
        <dbReference type="ARBA" id="ARBA00033684"/>
    </source>
</evidence>
<feature type="binding site" evidence="20">
    <location>
        <position position="190"/>
    </location>
    <ligand>
        <name>Zn(2+)</name>
        <dbReference type="ChEBI" id="CHEBI:29105"/>
        <label>1</label>
    </ligand>
</feature>
<dbReference type="InterPro" id="IPR013706">
    <property type="entry name" value="PDE1_N"/>
</dbReference>
<dbReference type="Pfam" id="PF00233">
    <property type="entry name" value="PDEase_I"/>
    <property type="match status" value="1"/>
</dbReference>
<dbReference type="PROSITE" id="PS51845">
    <property type="entry name" value="PDEASE_I_2"/>
    <property type="match status" value="1"/>
</dbReference>
<comment type="catalytic activity">
    <reaction evidence="17">
        <text>a nucleoside 3',5'-cyclic phosphate + H2O = a nucleoside 5'-phosphate + H(+)</text>
        <dbReference type="Rhea" id="RHEA:14653"/>
        <dbReference type="ChEBI" id="CHEBI:15377"/>
        <dbReference type="ChEBI" id="CHEBI:15378"/>
        <dbReference type="ChEBI" id="CHEBI:57867"/>
        <dbReference type="ChEBI" id="CHEBI:58464"/>
        <dbReference type="EC" id="3.1.4.17"/>
    </reaction>
    <physiologicalReaction direction="left-to-right" evidence="17">
        <dbReference type="Rhea" id="RHEA:14654"/>
    </physiologicalReaction>
</comment>
<proteinExistence type="inferred from homology"/>
<evidence type="ECO:0000259" key="23">
    <source>
        <dbReference type="PROSITE" id="PS51845"/>
    </source>
</evidence>
<comment type="caution">
    <text evidence="24">The sequence shown here is derived from an EMBL/GenBank/DDBJ whole genome shotgun (WGS) entry which is preliminary data.</text>
</comment>
<evidence type="ECO:0000256" key="9">
    <source>
        <dbReference type="ARBA" id="ARBA00022833"/>
    </source>
</evidence>
<keyword evidence="8 21" id="KW-0378">Hydrolase</keyword>
<sequence length="677" mass="77192">RLRSLVKQLERGEASVVDLKKNLEYAATVLESVYIDETRRLLDTEDELSDIQSDSVPSEVRDWLASTFTRQMGMMLKRTEEKPRFRSIVHAVQAGIFVERMYRRTSNMVGLSYPPAVIGVLKNVDKWSFDVFALNDASGDHALKFIFYELLTRYDLINRFKIPISALVSFVEALEVGYSKHKNPYHNLMHAADVTQTVHYLLFKTGIAHWLTELEIFAMIFAAAIHDYEHTGTTNNFHIQTRSDSAILYNDRSVLENHHVSAAYRLLQDDEEMNILSNLSKDDWREFRALVIEMVLATDMSCHFQQIKAMKNALQQPEGIDKPKALSLLLHTADISHPAKAWDLHHRWTMSLLEEFFRQGDKEAELGLPFSPLCDRKSTMVAQSQIGFIDFIVEPTFTVLTDMTEKIVTPLIDEASRSGMSGFRRSSLNSISPSEVKRSSVKSTGSEGSASLNCSILTVDFKCFKATWTEVVQQNREKWKAQATKGNSQDAEEKAKKEAEENAQQGTDETTTEEKDERKSAEDATATKIENSKDPNPRENKSTDSNKNPVNGSRQTGVNKQEGTQDKNTPRTEKGTDCELKEDNKLDKKDQSCVGDESKKTDGKDNIFLHFQLLLFFLSLPAIKPQLHHLKRPIHSSGDYFPAFYKKSEEHPVKCKLLDQRGRMKKIQHISQSWNRK</sequence>
<evidence type="ECO:0000256" key="13">
    <source>
        <dbReference type="ARBA" id="ARBA00023149"/>
    </source>
</evidence>
<comment type="similarity">
    <text evidence="4">Belongs to the cyclic nucleotide phosphodiesterase family. PDE1 subfamily.</text>
</comment>
<dbReference type="SUPFAM" id="SSF109604">
    <property type="entry name" value="HD-domain/PDEase-like"/>
    <property type="match status" value="1"/>
</dbReference>
<feature type="compositionally biased region" description="Basic and acidic residues" evidence="22">
    <location>
        <begin position="491"/>
        <end position="500"/>
    </location>
</feature>
<feature type="binding site" evidence="19">
    <location>
        <position position="334"/>
    </location>
    <ligand>
        <name>AMP</name>
        <dbReference type="ChEBI" id="CHEBI:456215"/>
    </ligand>
</feature>
<evidence type="ECO:0000256" key="14">
    <source>
        <dbReference type="ARBA" id="ARBA00023228"/>
    </source>
</evidence>
<dbReference type="Gene3D" id="1.10.1300.10">
    <property type="entry name" value="3'5'-cyclic nucleotide phosphodiesterase, catalytic domain"/>
    <property type="match status" value="1"/>
</dbReference>
<keyword evidence="11" id="KW-0112">Calmodulin-binding</keyword>
<dbReference type="GO" id="GO:0005764">
    <property type="term" value="C:lysosome"/>
    <property type="evidence" value="ECO:0007669"/>
    <property type="project" value="UniProtKB-SubCell"/>
</dbReference>
<feature type="compositionally biased region" description="Basic and acidic residues" evidence="22">
    <location>
        <begin position="530"/>
        <end position="544"/>
    </location>
</feature>
<dbReference type="Pfam" id="PF08499">
    <property type="entry name" value="PDEase_I_N"/>
    <property type="match status" value="1"/>
</dbReference>
<feature type="binding site" evidence="19">
    <location>
        <position position="227"/>
    </location>
    <ligand>
        <name>AMP</name>
        <dbReference type="ChEBI" id="CHEBI:456215"/>
    </ligand>
</feature>
<dbReference type="AlphaFoldDB" id="A0A7L4JKL3"/>
<feature type="region of interest" description="Disordered" evidence="22">
    <location>
        <begin position="481"/>
        <end position="601"/>
    </location>
</feature>
<evidence type="ECO:0000256" key="5">
    <source>
        <dbReference type="ARBA" id="ARBA00011738"/>
    </source>
</evidence>
<feature type="binding site" evidence="20">
    <location>
        <position position="226"/>
    </location>
    <ligand>
        <name>Zn(2+)</name>
        <dbReference type="ChEBI" id="CHEBI:29105"/>
        <label>1</label>
    </ligand>
</feature>
<evidence type="ECO:0000256" key="3">
    <source>
        <dbReference type="ARBA" id="ARBA00004371"/>
    </source>
</evidence>
<comment type="subcellular location">
    <subcellularLocation>
        <location evidence="3">Lysosome</location>
    </subcellularLocation>
</comment>
<dbReference type="GO" id="GO:0004115">
    <property type="term" value="F:3',5'-cyclic-AMP phosphodiesterase activity"/>
    <property type="evidence" value="ECO:0007669"/>
    <property type="project" value="UniProtKB-ARBA"/>
</dbReference>
<comment type="catalytic activity">
    <reaction evidence="15">
        <text>3',5'-cyclic AMP + H2O = AMP + H(+)</text>
        <dbReference type="Rhea" id="RHEA:25277"/>
        <dbReference type="ChEBI" id="CHEBI:15377"/>
        <dbReference type="ChEBI" id="CHEBI:15378"/>
        <dbReference type="ChEBI" id="CHEBI:58165"/>
        <dbReference type="ChEBI" id="CHEBI:456215"/>
    </reaction>
    <physiologicalReaction direction="left-to-right" evidence="15">
        <dbReference type="Rhea" id="RHEA:25278"/>
    </physiologicalReaction>
</comment>
<comment type="subunit">
    <text evidence="5">Homodimer.</text>
</comment>
<protein>
    <recommendedName>
        <fullName evidence="21">Phosphodiesterase</fullName>
        <ecNumber evidence="21">3.1.4.-</ecNumber>
    </recommendedName>
</protein>
<evidence type="ECO:0000256" key="10">
    <source>
        <dbReference type="ARBA" id="ARBA00022842"/>
    </source>
</evidence>
<evidence type="ECO:0000256" key="15">
    <source>
        <dbReference type="ARBA" id="ARBA00033675"/>
    </source>
</evidence>
<evidence type="ECO:0000256" key="18">
    <source>
        <dbReference type="PIRSR" id="PIRSR623088-1"/>
    </source>
</evidence>
<dbReference type="PRINTS" id="PR00387">
    <property type="entry name" value="PDIESTERASE1"/>
</dbReference>
<dbReference type="PANTHER" id="PTHR11347">
    <property type="entry name" value="CYCLIC NUCLEOTIDE PHOSPHODIESTERASE"/>
    <property type="match status" value="1"/>
</dbReference>
<evidence type="ECO:0000256" key="22">
    <source>
        <dbReference type="SAM" id="MobiDB-lite"/>
    </source>
</evidence>
<keyword evidence="13" id="KW-0114">cAMP</keyword>
<evidence type="ECO:0000256" key="2">
    <source>
        <dbReference type="ARBA" id="ARBA00001947"/>
    </source>
</evidence>
<dbReference type="EMBL" id="VWPQ01000582">
    <property type="protein sequence ID" value="NXY41494.1"/>
    <property type="molecule type" value="Genomic_DNA"/>
</dbReference>
<feature type="binding site" evidence="19">
    <location>
        <position position="385"/>
    </location>
    <ligand>
        <name>AMP</name>
        <dbReference type="ChEBI" id="CHEBI:456215"/>
    </ligand>
</feature>
<dbReference type="SMART" id="SM00471">
    <property type="entry name" value="HDc"/>
    <property type="match status" value="1"/>
</dbReference>
<keyword evidence="25" id="KW-1185">Reference proteome</keyword>
<feature type="binding site" evidence="20">
    <location>
        <position position="334"/>
    </location>
    <ligand>
        <name>Zn(2+)</name>
        <dbReference type="ChEBI" id="CHEBI:29105"/>
        <label>1</label>
    </ligand>
</feature>
<dbReference type="OrthoDB" id="189220at2759"/>
<dbReference type="Proteomes" id="UP000519239">
    <property type="component" value="Unassembled WGS sequence"/>
</dbReference>
<comment type="cofactor">
    <cofactor evidence="1">
        <name>Mg(2+)</name>
        <dbReference type="ChEBI" id="CHEBI:18420"/>
    </cofactor>
</comment>
<feature type="active site" description="Proton donor" evidence="18">
    <location>
        <position position="186"/>
    </location>
</feature>
<feature type="compositionally biased region" description="Basic and acidic residues" evidence="22">
    <location>
        <begin position="563"/>
        <end position="601"/>
    </location>
</feature>
<feature type="compositionally biased region" description="Polar residues" evidence="22">
    <location>
        <begin position="545"/>
        <end position="562"/>
    </location>
</feature>